<feature type="compositionally biased region" description="Polar residues" evidence="5">
    <location>
        <begin position="127"/>
        <end position="138"/>
    </location>
</feature>
<keyword evidence="3 6" id="KW-1133">Transmembrane helix</keyword>
<feature type="region of interest" description="Disordered" evidence="5">
    <location>
        <begin position="64"/>
        <end position="202"/>
    </location>
</feature>
<accession>A0A6J4ND15</accession>
<dbReference type="PROSITE" id="PS52015">
    <property type="entry name" value="TONB_CTD"/>
    <property type="match status" value="1"/>
</dbReference>
<keyword evidence="4 6" id="KW-0472">Membrane</keyword>
<comment type="subcellular location">
    <subcellularLocation>
        <location evidence="1">Membrane</location>
        <topology evidence="1">Single-pass membrane protein</topology>
    </subcellularLocation>
</comment>
<evidence type="ECO:0000256" key="5">
    <source>
        <dbReference type="SAM" id="MobiDB-lite"/>
    </source>
</evidence>
<dbReference type="InterPro" id="IPR006260">
    <property type="entry name" value="TonB/TolA_C"/>
</dbReference>
<sequence length="278" mass="28876">MLDQLVESKNNAGENTRRSGFLLTTFVIMTSILVGGWMYSLFAKDYGLGSGDLELSELVAPVPMAEEEPPPPEPEQPKQEQQKAAPNADVRKEVFQAMEESPQVPDKVSVEKQTIPARRPNVLTLKGDQNISANNAVDSSYRGPVSTDGKGVPGPGGVPNSGNEEGGAKPPPPPPPPPPAPKPAVPKKISGGVLNGKATSLPKPPYPAAARAVRASGAVNVQVTISESGSVVSASAVSGHPLLRQAAEQAARSARFAPTLLSGQAVSVTGVIVYNFVP</sequence>
<dbReference type="AlphaFoldDB" id="A0A6J4ND15"/>
<reference evidence="8" key="1">
    <citation type="submission" date="2020-02" db="EMBL/GenBank/DDBJ databases">
        <authorList>
            <person name="Meier V. D."/>
        </authorList>
    </citation>
    <scope>NUCLEOTIDE SEQUENCE</scope>
    <source>
        <strain evidence="8">AVDCRST_MAG74</strain>
    </source>
</reference>
<dbReference type="Pfam" id="PF03544">
    <property type="entry name" value="TonB_C"/>
    <property type="match status" value="1"/>
</dbReference>
<feature type="transmembrane region" description="Helical" evidence="6">
    <location>
        <begin position="21"/>
        <end position="42"/>
    </location>
</feature>
<evidence type="ECO:0000256" key="1">
    <source>
        <dbReference type="ARBA" id="ARBA00004167"/>
    </source>
</evidence>
<evidence type="ECO:0000259" key="7">
    <source>
        <dbReference type="PROSITE" id="PS52015"/>
    </source>
</evidence>
<keyword evidence="2 6" id="KW-0812">Transmembrane</keyword>
<evidence type="ECO:0000313" key="8">
    <source>
        <dbReference type="EMBL" id="CAA9379423.1"/>
    </source>
</evidence>
<dbReference type="Gene3D" id="3.30.1150.10">
    <property type="match status" value="1"/>
</dbReference>
<proteinExistence type="predicted"/>
<feature type="compositionally biased region" description="Pro residues" evidence="5">
    <location>
        <begin position="169"/>
        <end position="184"/>
    </location>
</feature>
<dbReference type="NCBIfam" id="TIGR01352">
    <property type="entry name" value="tonB_Cterm"/>
    <property type="match status" value="1"/>
</dbReference>
<dbReference type="GO" id="GO:0016020">
    <property type="term" value="C:membrane"/>
    <property type="evidence" value="ECO:0007669"/>
    <property type="project" value="UniProtKB-SubCell"/>
</dbReference>
<dbReference type="EMBL" id="CADCUR010000020">
    <property type="protein sequence ID" value="CAA9379423.1"/>
    <property type="molecule type" value="Genomic_DNA"/>
</dbReference>
<evidence type="ECO:0000256" key="6">
    <source>
        <dbReference type="SAM" id="Phobius"/>
    </source>
</evidence>
<gene>
    <name evidence="8" type="ORF">AVDCRST_MAG74-248</name>
</gene>
<feature type="domain" description="TonB C-terminal" evidence="7">
    <location>
        <begin position="191"/>
        <end position="278"/>
    </location>
</feature>
<dbReference type="InterPro" id="IPR037682">
    <property type="entry name" value="TonB_C"/>
</dbReference>
<protein>
    <recommendedName>
        <fullName evidence="7">TonB C-terminal domain-containing protein</fullName>
    </recommendedName>
</protein>
<organism evidence="8">
    <name type="scientific">uncultured Pyrinomonadaceae bacterium</name>
    <dbReference type="NCBI Taxonomy" id="2283094"/>
    <lineage>
        <taxon>Bacteria</taxon>
        <taxon>Pseudomonadati</taxon>
        <taxon>Acidobacteriota</taxon>
        <taxon>Blastocatellia</taxon>
        <taxon>Blastocatellales</taxon>
        <taxon>Pyrinomonadaceae</taxon>
        <taxon>environmental samples</taxon>
    </lineage>
</organism>
<evidence type="ECO:0000256" key="2">
    <source>
        <dbReference type="ARBA" id="ARBA00022692"/>
    </source>
</evidence>
<evidence type="ECO:0000256" key="4">
    <source>
        <dbReference type="ARBA" id="ARBA00023136"/>
    </source>
</evidence>
<name>A0A6J4ND15_9BACT</name>
<evidence type="ECO:0000256" key="3">
    <source>
        <dbReference type="ARBA" id="ARBA00022989"/>
    </source>
</evidence>
<dbReference type="SUPFAM" id="SSF74653">
    <property type="entry name" value="TolA/TonB C-terminal domain"/>
    <property type="match status" value="1"/>
</dbReference>
<dbReference type="GO" id="GO:0055085">
    <property type="term" value="P:transmembrane transport"/>
    <property type="evidence" value="ECO:0007669"/>
    <property type="project" value="InterPro"/>
</dbReference>